<feature type="non-terminal residue" evidence="1">
    <location>
        <position position="1"/>
    </location>
</feature>
<protein>
    <recommendedName>
        <fullName evidence="3">Retrotransposon gag domain-containing protein</fullName>
    </recommendedName>
</protein>
<dbReference type="Proteomes" id="UP000257109">
    <property type="component" value="Unassembled WGS sequence"/>
</dbReference>
<comment type="caution">
    <text evidence="1">The sequence shown here is derived from an EMBL/GenBank/DDBJ whole genome shotgun (WGS) entry which is preliminary data.</text>
</comment>
<name>A0A371HG43_MUCPR</name>
<dbReference type="OrthoDB" id="1425436at2759"/>
<proteinExistence type="predicted"/>
<dbReference type="EMBL" id="QJKJ01002696">
    <property type="protein sequence ID" value="RDY01749.1"/>
    <property type="molecule type" value="Genomic_DNA"/>
</dbReference>
<evidence type="ECO:0000313" key="2">
    <source>
        <dbReference type="Proteomes" id="UP000257109"/>
    </source>
</evidence>
<dbReference type="AlphaFoldDB" id="A0A371HG43"/>
<evidence type="ECO:0008006" key="3">
    <source>
        <dbReference type="Google" id="ProtNLM"/>
    </source>
</evidence>
<evidence type="ECO:0000313" key="1">
    <source>
        <dbReference type="EMBL" id="RDY01749.1"/>
    </source>
</evidence>
<gene>
    <name evidence="1" type="ORF">CR513_14887</name>
</gene>
<organism evidence="1 2">
    <name type="scientific">Mucuna pruriens</name>
    <name type="common">Velvet bean</name>
    <name type="synonym">Dolichos pruriens</name>
    <dbReference type="NCBI Taxonomy" id="157652"/>
    <lineage>
        <taxon>Eukaryota</taxon>
        <taxon>Viridiplantae</taxon>
        <taxon>Streptophyta</taxon>
        <taxon>Embryophyta</taxon>
        <taxon>Tracheophyta</taxon>
        <taxon>Spermatophyta</taxon>
        <taxon>Magnoliopsida</taxon>
        <taxon>eudicotyledons</taxon>
        <taxon>Gunneridae</taxon>
        <taxon>Pentapetalae</taxon>
        <taxon>rosids</taxon>
        <taxon>fabids</taxon>
        <taxon>Fabales</taxon>
        <taxon>Fabaceae</taxon>
        <taxon>Papilionoideae</taxon>
        <taxon>50 kb inversion clade</taxon>
        <taxon>NPAAA clade</taxon>
        <taxon>indigoferoid/millettioid clade</taxon>
        <taxon>Phaseoleae</taxon>
        <taxon>Mucuna</taxon>
    </lineage>
</organism>
<reference evidence="1" key="1">
    <citation type="submission" date="2018-05" db="EMBL/GenBank/DDBJ databases">
        <title>Draft genome of Mucuna pruriens seed.</title>
        <authorList>
            <person name="Nnadi N.E."/>
            <person name="Vos R."/>
            <person name="Hasami M.H."/>
            <person name="Devisetty U.K."/>
            <person name="Aguiy J.C."/>
        </authorList>
    </citation>
    <scope>NUCLEOTIDE SEQUENCE [LARGE SCALE GENOMIC DNA]</scope>
    <source>
        <strain evidence="1">JCA_2017</strain>
    </source>
</reference>
<keyword evidence="2" id="KW-1185">Reference proteome</keyword>
<sequence>MYISGGNDLFSSKLFQSTLRGVTMHRLATLPSCSIRSFNNLAALFVADLFDIKQTKGESLKSYLTQFNNATVRVNDPNEKLFVKSFQKGLRVGQLNDSLALRRP</sequence>
<accession>A0A371HG43</accession>